<sequence length="101" mass="10984">MSNDNLKEYVCVGLFAGAGGLDLGFKQAGFEVKLAVEIDEDASKTYQLNNPNTIVWNKDIADVDGKEIRKIVGDKKIVLLGGHLAKVGVIFKMSTKTVKKD</sequence>
<dbReference type="EMBL" id="CP063356">
    <property type="protein sequence ID" value="XRP48393.1"/>
    <property type="molecule type" value="Genomic_DNA"/>
</dbReference>
<evidence type="ECO:0000313" key="2">
    <source>
        <dbReference type="Proteomes" id="UP000180175"/>
    </source>
</evidence>
<accession>A0AC62A3Z2</accession>
<name>A0AC62A3Z2_9BACI</name>
<evidence type="ECO:0000313" key="1">
    <source>
        <dbReference type="EMBL" id="XRP48393.1"/>
    </source>
</evidence>
<protein>
    <submittedName>
        <fullName evidence="1">DNA cytosine methyltransferase</fullName>
    </submittedName>
</protein>
<reference evidence="1 2" key="2">
    <citation type="journal article" date="2019" name="Int. J. Syst. Evol. Microbiol.">
        <title>Anaerobacillus isosaccharinicus sp. nov., an alkaliphilic bacterium which degrades isosaccharinic acid.</title>
        <authorList>
            <person name="Bassil N.M."/>
            <person name="Lloyd J.R."/>
        </authorList>
    </citation>
    <scope>NUCLEOTIDE SEQUENCE [LARGE SCALE GENOMIC DNA]</scope>
    <source>
        <strain evidence="1 2">NB2006</strain>
    </source>
</reference>
<proteinExistence type="predicted"/>
<keyword evidence="1" id="KW-0489">Methyltransferase</keyword>
<keyword evidence="2" id="KW-1185">Reference proteome</keyword>
<organism evidence="1 2">
    <name type="scientific">Anaerobacillus isosaccharinicus</name>
    <dbReference type="NCBI Taxonomy" id="1532552"/>
    <lineage>
        <taxon>Bacteria</taxon>
        <taxon>Bacillati</taxon>
        <taxon>Bacillota</taxon>
        <taxon>Bacilli</taxon>
        <taxon>Bacillales</taxon>
        <taxon>Bacillaceae</taxon>
        <taxon>Anaerobacillus</taxon>
    </lineage>
</organism>
<keyword evidence="1" id="KW-0808">Transferase</keyword>
<gene>
    <name evidence="1" type="ORF">AWH56_26415</name>
</gene>
<dbReference type="Proteomes" id="UP000180175">
    <property type="component" value="Chromosome"/>
</dbReference>
<reference evidence="1 2" key="1">
    <citation type="journal article" date="2017" name="Genome Announc.">
        <title>Draft Genome Sequences of Four Alkaliphilic Bacteria Belonging to the Anaerobacillus Genus.</title>
        <authorList>
            <person name="Bassil N.M."/>
            <person name="Lloyd J.R."/>
        </authorList>
    </citation>
    <scope>NUCLEOTIDE SEQUENCE [LARGE SCALE GENOMIC DNA]</scope>
    <source>
        <strain evidence="1 2">NB2006</strain>
    </source>
</reference>